<keyword evidence="2" id="KW-0813">Transport</keyword>
<evidence type="ECO:0000256" key="6">
    <source>
        <dbReference type="ARBA" id="ARBA00022927"/>
    </source>
</evidence>
<evidence type="ECO:0000256" key="8">
    <source>
        <dbReference type="ARBA" id="ARBA00023054"/>
    </source>
</evidence>
<dbReference type="PANTHER" id="PTHR12825">
    <property type="entry name" value="BNIP1-RELATED"/>
    <property type="match status" value="1"/>
</dbReference>
<keyword evidence="8 11" id="KW-0175">Coiled coil</keyword>
<dbReference type="GO" id="GO:0005794">
    <property type="term" value="C:Golgi apparatus"/>
    <property type="evidence" value="ECO:0007669"/>
    <property type="project" value="InterPro"/>
</dbReference>
<keyword evidence="3 12" id="KW-0812">Transmembrane</keyword>
<dbReference type="PIRSF" id="PIRSF028865">
    <property type="entry name" value="Membrin-2"/>
    <property type="match status" value="1"/>
</dbReference>
<dbReference type="InterPro" id="IPR056173">
    <property type="entry name" value="Sec20_C"/>
</dbReference>
<proteinExistence type="inferred from homology"/>
<dbReference type="Pfam" id="PF03908">
    <property type="entry name" value="Sec20"/>
    <property type="match status" value="1"/>
</dbReference>
<evidence type="ECO:0000256" key="1">
    <source>
        <dbReference type="ARBA" id="ARBA00004163"/>
    </source>
</evidence>
<protein>
    <submittedName>
        <fullName evidence="14">Sec20-domain-containing protein</fullName>
    </submittedName>
</protein>
<keyword evidence="5" id="KW-0931">ER-Golgi transport</keyword>
<dbReference type="GO" id="GO:0007623">
    <property type="term" value="P:circadian rhythm"/>
    <property type="evidence" value="ECO:0007669"/>
    <property type="project" value="InterPro"/>
</dbReference>
<keyword evidence="9 12" id="KW-0472">Membrane</keyword>
<sequence length="226" mass="26092">DELEVDIALLGKFSGPRDEQRRLSDSIREQQRTAERLIERLQLVVEDYDVEQQQIKIQARVQEQEQRAKQQQRSFRSALLKYRGNVEALAKKERELLLSGAATPAELRRRKARTGNAALNAASDVTTALQETVSMMNEEIDKSVSNIMAMEDSSEKLRKTKAQYIAMDDILKLSKNLIRTLEQADVLDRWLMLAGLVLFSLVAFNILRKRVWIPGLYTLFRILRYL</sequence>
<dbReference type="GO" id="GO:0006890">
    <property type="term" value="P:retrograde vesicle-mediated transport, Golgi to endoplasmic reticulum"/>
    <property type="evidence" value="ECO:0007669"/>
    <property type="project" value="InterPro"/>
</dbReference>
<feature type="coiled-coil region" evidence="11">
    <location>
        <begin position="20"/>
        <end position="47"/>
    </location>
</feature>
<name>A0A2G5B5C5_COERN</name>
<evidence type="ECO:0000313" key="14">
    <source>
        <dbReference type="EMBL" id="PIA14209.1"/>
    </source>
</evidence>
<evidence type="ECO:0000256" key="5">
    <source>
        <dbReference type="ARBA" id="ARBA00022892"/>
    </source>
</evidence>
<comment type="subcellular location">
    <subcellularLocation>
        <location evidence="1">Endoplasmic reticulum membrane</location>
        <topology evidence="1">Single-pass type IV membrane protein</topology>
    </subcellularLocation>
</comment>
<evidence type="ECO:0000256" key="11">
    <source>
        <dbReference type="SAM" id="Coils"/>
    </source>
</evidence>
<feature type="non-terminal residue" evidence="14">
    <location>
        <position position="1"/>
    </location>
</feature>
<dbReference type="EMBL" id="KZ303520">
    <property type="protein sequence ID" value="PIA14209.1"/>
    <property type="molecule type" value="Genomic_DNA"/>
</dbReference>
<feature type="transmembrane region" description="Helical" evidence="12">
    <location>
        <begin position="190"/>
        <end position="207"/>
    </location>
</feature>
<dbReference type="InterPro" id="IPR027027">
    <property type="entry name" value="GOSR2/Membrin/Bos1"/>
</dbReference>
<dbReference type="GO" id="GO:0031201">
    <property type="term" value="C:SNARE complex"/>
    <property type="evidence" value="ECO:0007669"/>
    <property type="project" value="TreeGrafter"/>
</dbReference>
<evidence type="ECO:0000256" key="2">
    <source>
        <dbReference type="ARBA" id="ARBA00022448"/>
    </source>
</evidence>
<dbReference type="GO" id="GO:0015031">
    <property type="term" value="P:protein transport"/>
    <property type="evidence" value="ECO:0007669"/>
    <property type="project" value="UniProtKB-KW"/>
</dbReference>
<dbReference type="InterPro" id="IPR005606">
    <property type="entry name" value="Sec20"/>
</dbReference>
<keyword evidence="4" id="KW-0256">Endoplasmic reticulum</keyword>
<feature type="domain" description="KaiA N-terminal" evidence="13">
    <location>
        <begin position="1"/>
        <end position="41"/>
    </location>
</feature>
<dbReference type="PROSITE" id="PS51430">
    <property type="entry name" value="KAIA_N"/>
    <property type="match status" value="1"/>
</dbReference>
<dbReference type="PANTHER" id="PTHR12825:SF0">
    <property type="entry name" value="VESICLE TRANSPORT PROTEIN SEC20"/>
    <property type="match status" value="1"/>
</dbReference>
<evidence type="ECO:0000313" key="15">
    <source>
        <dbReference type="Proteomes" id="UP000242474"/>
    </source>
</evidence>
<evidence type="ECO:0000256" key="4">
    <source>
        <dbReference type="ARBA" id="ARBA00022824"/>
    </source>
</evidence>
<dbReference type="GO" id="GO:0005789">
    <property type="term" value="C:endoplasmic reticulum membrane"/>
    <property type="evidence" value="ECO:0007669"/>
    <property type="project" value="UniProtKB-SubCell"/>
</dbReference>
<keyword evidence="7 12" id="KW-1133">Transmembrane helix</keyword>
<keyword evidence="6" id="KW-0653">Protein transport</keyword>
<accession>A0A2G5B5C5</accession>
<dbReference type="STRING" id="763665.A0A2G5B5C5"/>
<feature type="non-terminal residue" evidence="14">
    <location>
        <position position="226"/>
    </location>
</feature>
<comment type="similarity">
    <text evidence="10">Belongs to the SEC20 family.</text>
</comment>
<evidence type="ECO:0000256" key="12">
    <source>
        <dbReference type="SAM" id="Phobius"/>
    </source>
</evidence>
<dbReference type="GO" id="GO:0005484">
    <property type="term" value="F:SNAP receptor activity"/>
    <property type="evidence" value="ECO:0007669"/>
    <property type="project" value="InterPro"/>
</dbReference>
<dbReference type="InterPro" id="IPR020844">
    <property type="entry name" value="Circadian_clock_KaiA_N"/>
</dbReference>
<keyword evidence="15" id="KW-1185">Reference proteome</keyword>
<evidence type="ECO:0000256" key="7">
    <source>
        <dbReference type="ARBA" id="ARBA00022989"/>
    </source>
</evidence>
<dbReference type="OrthoDB" id="46868at2759"/>
<gene>
    <name evidence="14" type="ORF">COEREDRAFT_30833</name>
</gene>
<dbReference type="AlphaFoldDB" id="A0A2G5B5C5"/>
<evidence type="ECO:0000259" key="13">
    <source>
        <dbReference type="PROSITE" id="PS51430"/>
    </source>
</evidence>
<evidence type="ECO:0000256" key="3">
    <source>
        <dbReference type="ARBA" id="ARBA00022692"/>
    </source>
</evidence>
<evidence type="ECO:0000256" key="10">
    <source>
        <dbReference type="ARBA" id="ARBA00037934"/>
    </source>
</evidence>
<evidence type="ECO:0000256" key="9">
    <source>
        <dbReference type="ARBA" id="ARBA00023136"/>
    </source>
</evidence>
<organism evidence="14 15">
    <name type="scientific">Coemansia reversa (strain ATCC 12441 / NRRL 1564)</name>
    <dbReference type="NCBI Taxonomy" id="763665"/>
    <lineage>
        <taxon>Eukaryota</taxon>
        <taxon>Fungi</taxon>
        <taxon>Fungi incertae sedis</taxon>
        <taxon>Zoopagomycota</taxon>
        <taxon>Kickxellomycotina</taxon>
        <taxon>Kickxellomycetes</taxon>
        <taxon>Kickxellales</taxon>
        <taxon>Kickxellaceae</taxon>
        <taxon>Coemansia</taxon>
    </lineage>
</organism>
<reference evidence="14 15" key="1">
    <citation type="journal article" date="2015" name="Genome Biol. Evol.">
        <title>Phylogenomic analyses indicate that early fungi evolved digesting cell walls of algal ancestors of land plants.</title>
        <authorList>
            <person name="Chang Y."/>
            <person name="Wang S."/>
            <person name="Sekimoto S."/>
            <person name="Aerts A.L."/>
            <person name="Choi C."/>
            <person name="Clum A."/>
            <person name="LaButti K.M."/>
            <person name="Lindquist E.A."/>
            <person name="Yee Ngan C."/>
            <person name="Ohm R.A."/>
            <person name="Salamov A.A."/>
            <person name="Grigoriev I.V."/>
            <person name="Spatafora J.W."/>
            <person name="Berbee M.L."/>
        </authorList>
    </citation>
    <scope>NUCLEOTIDE SEQUENCE [LARGE SCALE GENOMIC DNA]</scope>
    <source>
        <strain evidence="14 15">NRRL 1564</strain>
    </source>
</reference>
<dbReference type="Proteomes" id="UP000242474">
    <property type="component" value="Unassembled WGS sequence"/>
</dbReference>